<proteinExistence type="predicted"/>
<dbReference type="Pfam" id="PF04480">
    <property type="entry name" value="DUF559"/>
    <property type="match status" value="1"/>
</dbReference>
<dbReference type="InterPro" id="IPR007569">
    <property type="entry name" value="DUF559"/>
</dbReference>
<organism evidence="2 3">
    <name type="scientific">Streptococcus phage CHPC875</name>
    <dbReference type="NCBI Taxonomy" id="2365043"/>
    <lineage>
        <taxon>Viruses</taxon>
        <taxon>Duplodnaviria</taxon>
        <taxon>Heunggongvirae</taxon>
        <taxon>Uroviricota</taxon>
        <taxon>Caudoviricetes</taxon>
        <taxon>Aliceevansviridae</taxon>
        <taxon>Moineauvirus</taxon>
        <taxon>Moineauvirus CHPC875</taxon>
    </lineage>
</organism>
<evidence type="ECO:0000313" key="3">
    <source>
        <dbReference type="Proteomes" id="UP000273785"/>
    </source>
</evidence>
<keyword evidence="3" id="KW-1185">Reference proteome</keyword>
<dbReference type="Proteomes" id="UP000273785">
    <property type="component" value="Segment"/>
</dbReference>
<reference evidence="2 3" key="1">
    <citation type="submission" date="2018-09" db="EMBL/GenBank/DDBJ databases">
        <title>A comparative genomics approach for identifying host-range determinants of bacteriophages infecting Streptococcus thermophilus.</title>
        <authorList>
            <person name="Szymczak P."/>
            <person name="Rau M.H."/>
            <person name="Monteiro J.M."/>
            <person name="de Pinho M.G."/>
            <person name="Filipe S.R."/>
            <person name="Vogensen F.K."/>
            <person name="Zeidan A."/>
            <person name="Janzen T."/>
        </authorList>
    </citation>
    <scope>NUCLEOTIDE SEQUENCE [LARGE SCALE GENOMIC DNA]</scope>
</reference>
<feature type="domain" description="DUF559" evidence="1">
    <location>
        <begin position="74"/>
        <end position="135"/>
    </location>
</feature>
<dbReference type="Gene3D" id="3.40.960.10">
    <property type="entry name" value="VSR Endonuclease"/>
    <property type="match status" value="1"/>
</dbReference>
<dbReference type="EMBL" id="MH937466">
    <property type="protein sequence ID" value="AZF90682.1"/>
    <property type="molecule type" value="Genomic_DNA"/>
</dbReference>
<accession>A0A3G8F9V0</accession>
<evidence type="ECO:0000259" key="1">
    <source>
        <dbReference type="Pfam" id="PF04480"/>
    </source>
</evidence>
<evidence type="ECO:0000313" key="2">
    <source>
        <dbReference type="EMBL" id="AZF90682.1"/>
    </source>
</evidence>
<sequence length="151" mass="18127">MAFDFYYNKTWIKFKLERNYMNEIALSNNLETPDFEIRRFENTKHEIMFASMNPHLKRQVTFGTGKGGLEKWLTKKFTVDFYDEKNKIAYEIDGKSHQTKIGWVNDRLKDHFMKEKGVLVIHYTNEQVETAYNEWVKITEEAFNGFFNNTI</sequence>
<name>A0A3G8F9V0_9CAUD</name>
<protein>
    <recommendedName>
        <fullName evidence="1">DUF559 domain-containing protein</fullName>
    </recommendedName>
</protein>
<gene>
    <name evidence="2" type="ORF">CHPC875_0028</name>
</gene>